<proteinExistence type="predicted"/>
<evidence type="ECO:0000313" key="2">
    <source>
        <dbReference type="Proteomes" id="UP000762676"/>
    </source>
</evidence>
<dbReference type="Proteomes" id="UP000762676">
    <property type="component" value="Unassembled WGS sequence"/>
</dbReference>
<evidence type="ECO:0000313" key="1">
    <source>
        <dbReference type="EMBL" id="GFR97571.1"/>
    </source>
</evidence>
<keyword evidence="2" id="KW-1185">Reference proteome</keyword>
<gene>
    <name evidence="1" type="ORF">ElyMa_002748600</name>
</gene>
<dbReference type="EMBL" id="BMAT01005639">
    <property type="protein sequence ID" value="GFR97571.1"/>
    <property type="molecule type" value="Genomic_DNA"/>
</dbReference>
<name>A0AAV4HIA4_9GAST</name>
<dbReference type="AlphaFoldDB" id="A0AAV4HIA4"/>
<protein>
    <submittedName>
        <fullName evidence="1">Uncharacterized protein</fullName>
    </submittedName>
</protein>
<reference evidence="1 2" key="1">
    <citation type="journal article" date="2021" name="Elife">
        <title>Chloroplast acquisition without the gene transfer in kleptoplastic sea slugs, Plakobranchus ocellatus.</title>
        <authorList>
            <person name="Maeda T."/>
            <person name="Takahashi S."/>
            <person name="Yoshida T."/>
            <person name="Shimamura S."/>
            <person name="Takaki Y."/>
            <person name="Nagai Y."/>
            <person name="Toyoda A."/>
            <person name="Suzuki Y."/>
            <person name="Arimoto A."/>
            <person name="Ishii H."/>
            <person name="Satoh N."/>
            <person name="Nishiyama T."/>
            <person name="Hasebe M."/>
            <person name="Maruyama T."/>
            <person name="Minagawa J."/>
            <person name="Obokata J."/>
            <person name="Shigenobu S."/>
        </authorList>
    </citation>
    <scope>NUCLEOTIDE SEQUENCE [LARGE SCALE GENOMIC DNA]</scope>
</reference>
<accession>A0AAV4HIA4</accession>
<sequence>MAITHRISPPPRARAETHLYIGLRQGQLDLSRMCCMLRVAVISRLNFPDSWGHKAPEQSSRLYIQVFGGKSKPMSLRFIGNLLAWSPDLQRGKKTP</sequence>
<comment type="caution">
    <text evidence="1">The sequence shown here is derived from an EMBL/GenBank/DDBJ whole genome shotgun (WGS) entry which is preliminary data.</text>
</comment>
<organism evidence="1 2">
    <name type="scientific">Elysia marginata</name>
    <dbReference type="NCBI Taxonomy" id="1093978"/>
    <lineage>
        <taxon>Eukaryota</taxon>
        <taxon>Metazoa</taxon>
        <taxon>Spiralia</taxon>
        <taxon>Lophotrochozoa</taxon>
        <taxon>Mollusca</taxon>
        <taxon>Gastropoda</taxon>
        <taxon>Heterobranchia</taxon>
        <taxon>Euthyneura</taxon>
        <taxon>Panpulmonata</taxon>
        <taxon>Sacoglossa</taxon>
        <taxon>Placobranchoidea</taxon>
        <taxon>Plakobranchidae</taxon>
        <taxon>Elysia</taxon>
    </lineage>
</organism>